<name>A0A0K2VK37_LEPSM</name>
<feature type="transmembrane region" description="Helical" evidence="1">
    <location>
        <begin position="9"/>
        <end position="26"/>
    </location>
</feature>
<dbReference type="EMBL" id="HACA01033334">
    <property type="protein sequence ID" value="CDW50695.1"/>
    <property type="molecule type" value="Transcribed_RNA"/>
</dbReference>
<accession>A0A0K2VK37</accession>
<reference evidence="2" key="1">
    <citation type="submission" date="2014-05" db="EMBL/GenBank/DDBJ databases">
        <authorList>
            <person name="Chronopoulou M."/>
        </authorList>
    </citation>
    <scope>NUCLEOTIDE SEQUENCE</scope>
    <source>
        <tissue evidence="2">Whole organism</tissue>
    </source>
</reference>
<protein>
    <submittedName>
        <fullName evidence="2">Uncharacterized protein</fullName>
    </submittedName>
</protein>
<keyword evidence="1" id="KW-0812">Transmembrane</keyword>
<sequence>MKKKVPNQVVVSHLLLSMGILFRMFLGERLGNLNFLQRKVSK</sequence>
<evidence type="ECO:0000256" key="1">
    <source>
        <dbReference type="SAM" id="Phobius"/>
    </source>
</evidence>
<evidence type="ECO:0000313" key="2">
    <source>
        <dbReference type="EMBL" id="CDW50695.1"/>
    </source>
</evidence>
<dbReference type="AlphaFoldDB" id="A0A0K2VK37"/>
<keyword evidence="1" id="KW-1133">Transmembrane helix</keyword>
<keyword evidence="1" id="KW-0472">Membrane</keyword>
<organism evidence="2">
    <name type="scientific">Lepeophtheirus salmonis</name>
    <name type="common">Salmon louse</name>
    <name type="synonym">Caligus salmonis</name>
    <dbReference type="NCBI Taxonomy" id="72036"/>
    <lineage>
        <taxon>Eukaryota</taxon>
        <taxon>Metazoa</taxon>
        <taxon>Ecdysozoa</taxon>
        <taxon>Arthropoda</taxon>
        <taxon>Crustacea</taxon>
        <taxon>Multicrustacea</taxon>
        <taxon>Hexanauplia</taxon>
        <taxon>Copepoda</taxon>
        <taxon>Siphonostomatoida</taxon>
        <taxon>Caligidae</taxon>
        <taxon>Lepeophtheirus</taxon>
    </lineage>
</organism>
<proteinExistence type="predicted"/>